<dbReference type="InterPro" id="IPR046454">
    <property type="entry name" value="GpA_endonuclease"/>
</dbReference>
<protein>
    <submittedName>
        <fullName evidence="3">Bacteriophage tail assembly protein</fullName>
    </submittedName>
</protein>
<dbReference type="AlphaFoldDB" id="A0A174Z391"/>
<dbReference type="PANTHER" id="PTHR34413:SF2">
    <property type="entry name" value="PROPHAGE TAIL FIBER ASSEMBLY PROTEIN HOMOLOG TFAE-RELATED"/>
    <property type="match status" value="1"/>
</dbReference>
<dbReference type="Proteomes" id="UP000095780">
    <property type="component" value="Unassembled WGS sequence"/>
</dbReference>
<dbReference type="InterPro" id="IPR027417">
    <property type="entry name" value="P-loop_NTPase"/>
</dbReference>
<feature type="domain" description="Phage terminase large subunit GpA ATPase" evidence="1">
    <location>
        <begin position="39"/>
        <end position="277"/>
    </location>
</feature>
<dbReference type="InterPro" id="IPR008866">
    <property type="entry name" value="Phage_lambda_GpA-like"/>
</dbReference>
<sequence>MKKNTVDMFTRIFKVLQPPPEMTLSQWADKFRRLSAGSSAEPGRWKTAKAPYQKEIMDAITDITIKKVVIMSAAQVGKTDAMVLNPIGYYVHYDPSPIMVIQPTIDMAEKFSKEKLSPMLRDTPVLADRINEKSRNSGNTIMQKIFPGGFITIAGANSPTGLRSHTIRILLADEIDAYPASAGKEGDPLLLASKRQTTFWNKKQVDISTPTVKGASRIEVEYENSSRGEWNAPCPCCGELQPLVWSNVVFDKNDLSEIRYACSKCGVISSEAEWKEHFIDGTFVHEDPDNPVRGFHLNTLASTLTTWQEVVEKFLTANDQMKKGNVELMKVWTNTEMGQTWEEDGETIEDDELMKRREKYKCEVPEEVLYLTAGVDTQDDRFEIEVVGWGPEYESWGIRYAAIYGDNSDINNQVWQDLDTFLLQTFEKPDGTKMKLSCVCIDSGGHRTNQVYKFCKARFNRRVFAIKGSNDSAAAYIQKPSKSNREGAYLFTLGVDTGKSLLMDRLKLEEEGPGFCHFPKEEGKGYDEKYFKGLTSEKKVMRYKMGRPYFAWELKDKGEHKRNEALDCRNYATAAIEIINVPLKKPDKKKEATAAKKIIKRGRRRSGGIL</sequence>
<dbReference type="EMBL" id="CZBV01000001">
    <property type="protein sequence ID" value="CUQ80367.1"/>
    <property type="molecule type" value="Genomic_DNA"/>
</dbReference>
<dbReference type="InterPro" id="IPR051220">
    <property type="entry name" value="TFA_Chaperone"/>
</dbReference>
<evidence type="ECO:0000313" key="4">
    <source>
        <dbReference type="Proteomes" id="UP000095780"/>
    </source>
</evidence>
<reference evidence="3 4" key="1">
    <citation type="submission" date="2015-09" db="EMBL/GenBank/DDBJ databases">
        <authorList>
            <consortium name="Pathogen Informatics"/>
        </authorList>
    </citation>
    <scope>NUCLEOTIDE SEQUENCE [LARGE SCALE GENOMIC DNA]</scope>
    <source>
        <strain evidence="3 4">2789STDY5834878</strain>
    </source>
</reference>
<dbReference type="PANTHER" id="PTHR34413">
    <property type="entry name" value="PROPHAGE TAIL FIBER ASSEMBLY PROTEIN HOMOLOG TFAE-RELATED-RELATED"/>
    <property type="match status" value="1"/>
</dbReference>
<evidence type="ECO:0000259" key="2">
    <source>
        <dbReference type="Pfam" id="PF20454"/>
    </source>
</evidence>
<dbReference type="GO" id="GO:0004519">
    <property type="term" value="F:endonuclease activity"/>
    <property type="evidence" value="ECO:0007669"/>
    <property type="project" value="InterPro"/>
</dbReference>
<proteinExistence type="inferred from homology"/>
<organism evidence="3 4">
    <name type="scientific">Lachnospira eligens</name>
    <dbReference type="NCBI Taxonomy" id="39485"/>
    <lineage>
        <taxon>Bacteria</taxon>
        <taxon>Bacillati</taxon>
        <taxon>Bacillota</taxon>
        <taxon>Clostridia</taxon>
        <taxon>Lachnospirales</taxon>
        <taxon>Lachnospiraceae</taxon>
        <taxon>Lachnospira</taxon>
    </lineage>
</organism>
<evidence type="ECO:0000313" key="3">
    <source>
        <dbReference type="EMBL" id="CUQ80367.1"/>
    </source>
</evidence>
<dbReference type="Pfam" id="PF20454">
    <property type="entry name" value="GpA_nuclease"/>
    <property type="match status" value="1"/>
</dbReference>
<name>A0A174Z391_9FIRM</name>
<dbReference type="GO" id="GO:0016887">
    <property type="term" value="F:ATP hydrolysis activity"/>
    <property type="evidence" value="ECO:0007669"/>
    <property type="project" value="InterPro"/>
</dbReference>
<dbReference type="Gene3D" id="3.40.50.300">
    <property type="entry name" value="P-loop containing nucleotide triphosphate hydrolases"/>
    <property type="match status" value="1"/>
</dbReference>
<accession>A0A174Z391</accession>
<gene>
    <name evidence="3" type="ORF">ERS852492_00474</name>
</gene>
<dbReference type="GO" id="GO:0005524">
    <property type="term" value="F:ATP binding"/>
    <property type="evidence" value="ECO:0007669"/>
    <property type="project" value="InterPro"/>
</dbReference>
<dbReference type="InterPro" id="IPR046453">
    <property type="entry name" value="GpA_ATPase"/>
</dbReference>
<evidence type="ECO:0000259" key="1">
    <source>
        <dbReference type="Pfam" id="PF05876"/>
    </source>
</evidence>
<dbReference type="HAMAP" id="MF_04144">
    <property type="entry name" value="TERL_LAMBDA"/>
    <property type="match status" value="1"/>
</dbReference>
<dbReference type="Pfam" id="PF05876">
    <property type="entry name" value="GpA_ATPase"/>
    <property type="match status" value="1"/>
</dbReference>
<feature type="domain" description="Terminase large subunit GpA endonuclease" evidence="2">
    <location>
        <begin position="293"/>
        <end position="582"/>
    </location>
</feature>
<dbReference type="RefSeq" id="WP_055285905.1">
    <property type="nucleotide sequence ID" value="NZ_CABIXW010000001.1"/>
</dbReference>